<reference evidence="1" key="1">
    <citation type="journal article" date="2021" name="ISME J.">
        <title>Genomic evolution of the class Acidithiobacillia: deep-branching Proteobacteria living in extreme acidic conditions.</title>
        <authorList>
            <person name="Moya-Beltran A."/>
            <person name="Beard S."/>
            <person name="Rojas-Villalobos C."/>
            <person name="Issotta F."/>
            <person name="Gallardo Y."/>
            <person name="Ulloa R."/>
            <person name="Giaveno A."/>
            <person name="Degli Esposti M."/>
            <person name="Johnson D.B."/>
            <person name="Quatrini R."/>
        </authorList>
    </citation>
    <scope>NUCLEOTIDE SEQUENCE</scope>
    <source>
        <strain evidence="1">VAN18-1</strain>
    </source>
</reference>
<proteinExistence type="predicted"/>
<comment type="caution">
    <text evidence="1">The sequence shown here is derived from an EMBL/GenBank/DDBJ whole genome shotgun (WGS) entry which is preliminary data.</text>
</comment>
<protein>
    <submittedName>
        <fullName evidence="1">Uncharacterized protein</fullName>
    </submittedName>
</protein>
<accession>A0AAE3CJX0</accession>
<keyword evidence="2" id="KW-1185">Reference proteome</keyword>
<evidence type="ECO:0000313" key="1">
    <source>
        <dbReference type="EMBL" id="MBU2788196.1"/>
    </source>
</evidence>
<sequence length="91" mass="10395">MKAITMEQIDEIMRDIKDMTTNGPTVIHEWDISAVTPENVAEIMKRFPYLPNRCYTPVLVSKSLSQHSARRIIRKARQIADASLTTGNIHE</sequence>
<evidence type="ECO:0000313" key="2">
    <source>
        <dbReference type="Proteomes" id="UP001197378"/>
    </source>
</evidence>
<gene>
    <name evidence="1" type="ORF">HFQ13_08255</name>
</gene>
<organism evidence="1 2">
    <name type="scientific">Igneacidithiobacillus copahuensis</name>
    <dbReference type="NCBI Taxonomy" id="2724909"/>
    <lineage>
        <taxon>Bacteria</taxon>
        <taxon>Pseudomonadati</taxon>
        <taxon>Pseudomonadota</taxon>
        <taxon>Acidithiobacillia</taxon>
        <taxon>Acidithiobacillales</taxon>
        <taxon>Acidithiobacillaceae</taxon>
        <taxon>Igneacidithiobacillus</taxon>
    </lineage>
</organism>
<dbReference type="EMBL" id="JAAXYO010000114">
    <property type="protein sequence ID" value="MBU2788196.1"/>
    <property type="molecule type" value="Genomic_DNA"/>
</dbReference>
<dbReference type="AlphaFoldDB" id="A0AAE3CJX0"/>
<dbReference type="RefSeq" id="WP_215885557.1">
    <property type="nucleotide sequence ID" value="NZ_JAAXYO010000114.1"/>
</dbReference>
<dbReference type="Proteomes" id="UP001197378">
    <property type="component" value="Unassembled WGS sequence"/>
</dbReference>
<name>A0AAE3CJX0_9PROT</name>